<feature type="coiled-coil region" evidence="1">
    <location>
        <begin position="46"/>
        <end position="87"/>
    </location>
</feature>
<dbReference type="GeneID" id="1258908"/>
<sequence>MSLTDITGHADVIGALLIGGFLVYQRVRTGTGNVWRDEAEAQIARSQRLSDDLTLLITEVRNLREENAGLRAEVAELRRENRELRDHIDTLIGGAHGTAAE</sequence>
<accession>Q859B0</accession>
<dbReference type="RefSeq" id="NP_813707.1">
    <property type="nucleotide sequence ID" value="NC_004664.2"/>
</dbReference>
<evidence type="ECO:0000313" key="2">
    <source>
        <dbReference type="EMBL" id="CAD80115.1"/>
    </source>
</evidence>
<gene>
    <name evidence="2" type="primary">48</name>
</gene>
<keyword evidence="3" id="KW-1185">Reference proteome</keyword>
<dbReference type="Proteomes" id="UP000001251">
    <property type="component" value="Segment"/>
</dbReference>
<dbReference type="EMBL" id="AJ550940">
    <property type="protein sequence ID" value="CAD80115.1"/>
    <property type="molecule type" value="Genomic_DNA"/>
</dbReference>
<evidence type="ECO:0000256" key="1">
    <source>
        <dbReference type="SAM" id="Coils"/>
    </source>
</evidence>
<name>Q859B0_9CAUD</name>
<keyword evidence="1" id="KW-0175">Coiled coil</keyword>
<protein>
    <submittedName>
        <fullName evidence="2">Gp48</fullName>
    </submittedName>
</protein>
<dbReference type="Gene3D" id="1.20.5.340">
    <property type="match status" value="1"/>
</dbReference>
<reference evidence="2 3" key="1">
    <citation type="journal article" date="2003" name="J. Bacteriol.">
        <title>Integration site for Streptomyces phage phiBT1 and development of site-specific integrating vectors.</title>
        <authorList>
            <person name="Gregory M.A."/>
            <person name="Till R."/>
            <person name="Smith M.C."/>
        </authorList>
    </citation>
    <scope>NUCLEOTIDE SEQUENCE</scope>
</reference>
<evidence type="ECO:0000313" key="3">
    <source>
        <dbReference type="Proteomes" id="UP000001251"/>
    </source>
</evidence>
<dbReference type="OrthoDB" id="35044at10239"/>
<organism evidence="2 3">
    <name type="scientific">Lomovskayavirus BT1</name>
    <dbReference type="NCBI Taxonomy" id="225588"/>
    <lineage>
        <taxon>Viruses</taxon>
        <taxon>Duplodnaviria</taxon>
        <taxon>Heunggongvirae</taxon>
        <taxon>Uroviricota</taxon>
        <taxon>Caudoviricetes</taxon>
        <taxon>Colingsworthviridae</taxon>
        <taxon>Lomovskayavirus</taxon>
    </lineage>
</organism>
<dbReference type="KEGG" id="vg:1258908"/>
<proteinExistence type="predicted"/>